<keyword evidence="1 3" id="KW-0689">Ribosomal protein</keyword>
<keyword evidence="2 3" id="KW-0687">Ribonucleoprotein</keyword>
<dbReference type="GO" id="GO:1990904">
    <property type="term" value="C:ribonucleoprotein complex"/>
    <property type="evidence" value="ECO:0007669"/>
    <property type="project" value="UniProtKB-KW"/>
</dbReference>
<dbReference type="GO" id="GO:0005840">
    <property type="term" value="C:ribosome"/>
    <property type="evidence" value="ECO:0007669"/>
    <property type="project" value="UniProtKB-KW"/>
</dbReference>
<dbReference type="Proteomes" id="UP000229574">
    <property type="component" value="Unassembled WGS sequence"/>
</dbReference>
<evidence type="ECO:0000313" key="5">
    <source>
        <dbReference type="Proteomes" id="UP000229574"/>
    </source>
</evidence>
<evidence type="ECO:0000313" key="4">
    <source>
        <dbReference type="EMBL" id="PIS18187.1"/>
    </source>
</evidence>
<dbReference type="InterPro" id="IPR002150">
    <property type="entry name" value="Ribosomal_bL31"/>
</dbReference>
<accession>A0A2H0WZY5</accession>
<feature type="non-terminal residue" evidence="4">
    <location>
        <position position="56"/>
    </location>
</feature>
<evidence type="ECO:0000256" key="3">
    <source>
        <dbReference type="RuleBase" id="RU000564"/>
    </source>
</evidence>
<name>A0A2H0WZY5_9BACT</name>
<comment type="caution">
    <text evidence="4">The sequence shown here is derived from an EMBL/GenBank/DDBJ whole genome shotgun (WGS) entry which is preliminary data.</text>
</comment>
<reference evidence="5" key="1">
    <citation type="submission" date="2017-09" db="EMBL/GenBank/DDBJ databases">
        <title>Depth-based differentiation of microbial function through sediment-hosted aquifers and enrichment of novel symbionts in the deep terrestrial subsurface.</title>
        <authorList>
            <person name="Probst A.J."/>
            <person name="Ladd B."/>
            <person name="Jarett J.K."/>
            <person name="Geller-Mcgrath D.E."/>
            <person name="Sieber C.M.K."/>
            <person name="Emerson J.B."/>
            <person name="Anantharaman K."/>
            <person name="Thomas B.C."/>
            <person name="Malmstrom R."/>
            <person name="Stieglmeier M."/>
            <person name="Klingl A."/>
            <person name="Woyke T."/>
            <person name="Ryan C.M."/>
            <person name="Banfield J.F."/>
        </authorList>
    </citation>
    <scope>NUCLEOTIDE SEQUENCE [LARGE SCALE GENOMIC DNA]</scope>
</reference>
<dbReference type="PANTHER" id="PTHR33280:SF1">
    <property type="entry name" value="LARGE RIBOSOMAL SUBUNIT PROTEIN BL31C"/>
    <property type="match status" value="1"/>
</dbReference>
<dbReference type="Gene3D" id="4.10.830.30">
    <property type="entry name" value="Ribosomal protein L31"/>
    <property type="match status" value="1"/>
</dbReference>
<comment type="similarity">
    <text evidence="3">Belongs to the bacterial ribosomal protein bL31 family.</text>
</comment>
<dbReference type="GO" id="GO:0003735">
    <property type="term" value="F:structural constituent of ribosome"/>
    <property type="evidence" value="ECO:0007669"/>
    <property type="project" value="InterPro"/>
</dbReference>
<dbReference type="PANTHER" id="PTHR33280">
    <property type="entry name" value="50S RIBOSOMAL PROTEIN L31, CHLOROPLASTIC"/>
    <property type="match status" value="1"/>
</dbReference>
<dbReference type="InterPro" id="IPR034704">
    <property type="entry name" value="Ribosomal_bL28/bL31-like_sf"/>
</dbReference>
<evidence type="ECO:0000256" key="1">
    <source>
        <dbReference type="ARBA" id="ARBA00022980"/>
    </source>
</evidence>
<dbReference type="Pfam" id="PF01197">
    <property type="entry name" value="Ribosomal_L31"/>
    <property type="match status" value="1"/>
</dbReference>
<dbReference type="GO" id="GO:0006412">
    <property type="term" value="P:translation"/>
    <property type="evidence" value="ECO:0007669"/>
    <property type="project" value="InterPro"/>
</dbReference>
<evidence type="ECO:0000256" key="2">
    <source>
        <dbReference type="ARBA" id="ARBA00023274"/>
    </source>
</evidence>
<dbReference type="AlphaFoldDB" id="A0A2H0WZY5"/>
<protein>
    <recommendedName>
        <fullName evidence="3">50S ribosomal protein L31</fullName>
    </recommendedName>
</protein>
<sequence length="56" mass="6294">MKTNIHPKYNQITITCSCGATFQTGSTKDDIKVDICAKCHPFFTGEQRFVDQLGRV</sequence>
<dbReference type="InterPro" id="IPR042105">
    <property type="entry name" value="Ribosomal_bL31_sf"/>
</dbReference>
<proteinExistence type="inferred from homology"/>
<gene>
    <name evidence="4" type="ORF">COT54_00625</name>
</gene>
<organism evidence="4 5">
    <name type="scientific">Candidatus Collierbacteria bacterium CG09_land_8_20_14_0_10_46_12</name>
    <dbReference type="NCBI Taxonomy" id="1974533"/>
    <lineage>
        <taxon>Bacteria</taxon>
        <taxon>Candidatus Collieribacteriota</taxon>
    </lineage>
</organism>
<dbReference type="PRINTS" id="PR01249">
    <property type="entry name" value="RIBOSOMALL31"/>
</dbReference>
<dbReference type="PROSITE" id="PS01143">
    <property type="entry name" value="RIBOSOMAL_L31"/>
    <property type="match status" value="1"/>
</dbReference>
<dbReference type="NCBIfam" id="TIGR00105">
    <property type="entry name" value="L31"/>
    <property type="match status" value="1"/>
</dbReference>
<dbReference type="EMBL" id="PEYY01000025">
    <property type="protein sequence ID" value="PIS18187.1"/>
    <property type="molecule type" value="Genomic_DNA"/>
</dbReference>
<dbReference type="NCBIfam" id="NF000612">
    <property type="entry name" value="PRK00019.1"/>
    <property type="match status" value="1"/>
</dbReference>
<dbReference type="SUPFAM" id="SSF143800">
    <property type="entry name" value="L28p-like"/>
    <property type="match status" value="1"/>
</dbReference>